<sequence length="252" mass="27410">MTSSGPFPKLLPDSTSDTDAIARNDWNAYAEIDFLRDHWSVKQWAPGHTGYYWYLTFDSPELIELAAECQNALTQDELDNVPLDALHLTLAGIGSTTTVTDEQIDNLVSLARSRLTDVKPFDLTIGPLSGSRSAVRFSVSPWDPLLDLHRILRASTSESMPSLSAPTGSGGSRFRPHLGIAYNNTDRAAAELIEAVAALRDTGPATVRVNHVELVVLRRDGHSYRWDTRAAIPLGGTTVLDGALWADPAGSE</sequence>
<comment type="caution">
    <text evidence="1">The sequence shown here is derived from an EMBL/GenBank/DDBJ whole genome shotgun (WGS) entry which is preliminary data.</text>
</comment>
<accession>A0ABQ2K735</accession>
<reference evidence="2" key="1">
    <citation type="journal article" date="2019" name="Int. J. Syst. Evol. Microbiol.">
        <title>The Global Catalogue of Microorganisms (GCM) 10K type strain sequencing project: providing services to taxonomists for standard genome sequencing and annotation.</title>
        <authorList>
            <consortium name="The Broad Institute Genomics Platform"/>
            <consortium name="The Broad Institute Genome Sequencing Center for Infectious Disease"/>
            <person name="Wu L."/>
            <person name="Ma J."/>
        </authorList>
    </citation>
    <scope>NUCLEOTIDE SEQUENCE [LARGE SCALE GENOMIC DNA]</scope>
    <source>
        <strain evidence="2">CGMCC 4.7329</strain>
    </source>
</reference>
<dbReference type="InterPro" id="IPR009097">
    <property type="entry name" value="Cyclic_Pdiesterase"/>
</dbReference>
<organism evidence="1 2">
    <name type="scientific">Nocardia rhizosphaerihabitans</name>
    <dbReference type="NCBI Taxonomy" id="1691570"/>
    <lineage>
        <taxon>Bacteria</taxon>
        <taxon>Bacillati</taxon>
        <taxon>Actinomycetota</taxon>
        <taxon>Actinomycetes</taxon>
        <taxon>Mycobacteriales</taxon>
        <taxon>Nocardiaceae</taxon>
        <taxon>Nocardia</taxon>
    </lineage>
</organism>
<name>A0ABQ2K735_9NOCA</name>
<evidence type="ECO:0008006" key="3">
    <source>
        <dbReference type="Google" id="ProtNLM"/>
    </source>
</evidence>
<proteinExistence type="predicted"/>
<dbReference type="SUPFAM" id="SSF55144">
    <property type="entry name" value="LigT-like"/>
    <property type="match status" value="1"/>
</dbReference>
<evidence type="ECO:0000313" key="1">
    <source>
        <dbReference type="EMBL" id="GGN71608.1"/>
    </source>
</evidence>
<dbReference type="Pfam" id="PF13563">
    <property type="entry name" value="2_5_RNA_ligase2"/>
    <property type="match status" value="1"/>
</dbReference>
<dbReference type="Gene3D" id="3.90.1140.10">
    <property type="entry name" value="Cyclic phosphodiesterase"/>
    <property type="match status" value="1"/>
</dbReference>
<protein>
    <recommendedName>
        <fullName evidence="3">2'-5' RNA ligase</fullName>
    </recommendedName>
</protein>
<keyword evidence="2" id="KW-1185">Reference proteome</keyword>
<evidence type="ECO:0000313" key="2">
    <source>
        <dbReference type="Proteomes" id="UP000658127"/>
    </source>
</evidence>
<dbReference type="Proteomes" id="UP000658127">
    <property type="component" value="Unassembled WGS sequence"/>
</dbReference>
<dbReference type="EMBL" id="BMNE01000001">
    <property type="protein sequence ID" value="GGN71608.1"/>
    <property type="molecule type" value="Genomic_DNA"/>
</dbReference>
<dbReference type="RefSeq" id="WP_189024522.1">
    <property type="nucleotide sequence ID" value="NZ_BMNE01000001.1"/>
</dbReference>
<gene>
    <name evidence="1" type="ORF">GCM10011610_12040</name>
</gene>